<evidence type="ECO:0000313" key="1">
    <source>
        <dbReference type="EMBL" id="CAH1099092.1"/>
    </source>
</evidence>
<dbReference type="AlphaFoldDB" id="A0A9P0CI52"/>
<evidence type="ECO:0000313" key="2">
    <source>
        <dbReference type="Proteomes" id="UP001153636"/>
    </source>
</evidence>
<protein>
    <recommendedName>
        <fullName evidence="3">SCAN domain-containing protein 3</fullName>
    </recommendedName>
</protein>
<reference evidence="1" key="1">
    <citation type="submission" date="2022-01" db="EMBL/GenBank/DDBJ databases">
        <authorList>
            <person name="King R."/>
        </authorList>
    </citation>
    <scope>NUCLEOTIDE SEQUENCE</scope>
</reference>
<dbReference type="EMBL" id="OV651813">
    <property type="protein sequence ID" value="CAH1099092.1"/>
    <property type="molecule type" value="Genomic_DNA"/>
</dbReference>
<proteinExistence type="predicted"/>
<dbReference type="Proteomes" id="UP001153636">
    <property type="component" value="Chromosome 1"/>
</dbReference>
<dbReference type="InterPro" id="IPR012337">
    <property type="entry name" value="RNaseH-like_sf"/>
</dbReference>
<sequence>MSTIKKKVRQYNEEYLKMGFISAVHDARLPFCLLCEQCLSNESMKRGRLEAHLKTKHSAQANSDLNYFKTLKQKFENRATLKTLFTAKTATVNRTLEASYQISLLIAKSGKNHTIGENLIKPSISAFLKTVLEKDDKDVRAMPLSNNTVMKRIDEMSADIEKQLIEKLKTRKFSIQMDESTLRDSEAALLAYVRYIENGEFAEEMLFCKLLESTTTSKDIYNKLKDYLNVNDISMQNITSCAADGAPNMMGKKNGCLKLMKDENPEMILVHCVIHRQNLVAKNISPHLNEVMKKVIKCINSIKANAKCERLFKLFCEEQNADHVRLLLHTEVRWLSKGNCLKRFMELFDALRDFLSEKPEMQYLSTVDGKAYVSYLADIFEKLNILNSQLQGKNKTLVDAKAKIFGFITFIELSQKHICNKNFERFYWLQKCEVSDNAIIVIVDHLKALQVDMKERFSDLDQIDFPTWMMQPLLVDLADVTNVQYQEELAEMQNDESVKTLFNIKGAMAWLCEETETKYPSSTKFARKLLLPFPSSYLVECGFSAITDLLLKKRNRLDISKRGDLRLKLTKLEPNIKSLCSRHQAQGSH</sequence>
<evidence type="ECO:0008006" key="3">
    <source>
        <dbReference type="Google" id="ProtNLM"/>
    </source>
</evidence>
<organism evidence="1 2">
    <name type="scientific">Psylliodes chrysocephalus</name>
    <dbReference type="NCBI Taxonomy" id="3402493"/>
    <lineage>
        <taxon>Eukaryota</taxon>
        <taxon>Metazoa</taxon>
        <taxon>Ecdysozoa</taxon>
        <taxon>Arthropoda</taxon>
        <taxon>Hexapoda</taxon>
        <taxon>Insecta</taxon>
        <taxon>Pterygota</taxon>
        <taxon>Neoptera</taxon>
        <taxon>Endopterygota</taxon>
        <taxon>Coleoptera</taxon>
        <taxon>Polyphaga</taxon>
        <taxon>Cucujiformia</taxon>
        <taxon>Chrysomeloidea</taxon>
        <taxon>Chrysomelidae</taxon>
        <taxon>Galerucinae</taxon>
        <taxon>Alticini</taxon>
        <taxon>Psylliodes</taxon>
    </lineage>
</organism>
<name>A0A9P0CI52_9CUCU</name>
<dbReference type="OrthoDB" id="10068674at2759"/>
<dbReference type="PANTHER" id="PTHR45913">
    <property type="entry name" value="EPM2A-INTERACTING PROTEIN 1"/>
    <property type="match status" value="1"/>
</dbReference>
<gene>
    <name evidence="1" type="ORF">PSYICH_LOCUS558</name>
</gene>
<accession>A0A9P0CI52</accession>
<dbReference type="SUPFAM" id="SSF53098">
    <property type="entry name" value="Ribonuclease H-like"/>
    <property type="match status" value="1"/>
</dbReference>
<dbReference type="PANTHER" id="PTHR45913:SF22">
    <property type="entry name" value="SCAN BOX DOMAIN-CONTAINING PROTEIN"/>
    <property type="match status" value="1"/>
</dbReference>
<keyword evidence="2" id="KW-1185">Reference proteome</keyword>